<dbReference type="EMBL" id="MU620934">
    <property type="protein sequence ID" value="KAI8577967.1"/>
    <property type="molecule type" value="Genomic_DNA"/>
</dbReference>
<organism evidence="4 5">
    <name type="scientific">Umbelopsis ramanniana AG</name>
    <dbReference type="NCBI Taxonomy" id="1314678"/>
    <lineage>
        <taxon>Eukaryota</taxon>
        <taxon>Fungi</taxon>
        <taxon>Fungi incertae sedis</taxon>
        <taxon>Mucoromycota</taxon>
        <taxon>Mucoromycotina</taxon>
        <taxon>Umbelopsidomycetes</taxon>
        <taxon>Umbelopsidales</taxon>
        <taxon>Umbelopsidaceae</taxon>
        <taxon>Umbelopsis</taxon>
    </lineage>
</organism>
<dbReference type="GeneID" id="75915719"/>
<evidence type="ECO:0000259" key="3">
    <source>
        <dbReference type="PROSITE" id="PS50102"/>
    </source>
</evidence>
<gene>
    <name evidence="4" type="ORF">K450DRAFT_249256</name>
</gene>
<feature type="region of interest" description="Disordered" evidence="2">
    <location>
        <begin position="251"/>
        <end position="400"/>
    </location>
</feature>
<dbReference type="InterPro" id="IPR035979">
    <property type="entry name" value="RBD_domain_sf"/>
</dbReference>
<dbReference type="Gene3D" id="3.30.70.330">
    <property type="match status" value="1"/>
</dbReference>
<dbReference type="Pfam" id="PF00076">
    <property type="entry name" value="RRM_1"/>
    <property type="match status" value="1"/>
</dbReference>
<feature type="region of interest" description="Disordered" evidence="2">
    <location>
        <begin position="16"/>
        <end position="104"/>
    </location>
</feature>
<reference evidence="4" key="1">
    <citation type="submission" date="2021-06" db="EMBL/GenBank/DDBJ databases">
        <authorList>
            <consortium name="DOE Joint Genome Institute"/>
            <person name="Mondo S.J."/>
            <person name="Amses K.R."/>
            <person name="Simmons D.R."/>
            <person name="Longcore J.E."/>
            <person name="Seto K."/>
            <person name="Alves G.H."/>
            <person name="Bonds A.E."/>
            <person name="Quandt C.A."/>
            <person name="Davis W.J."/>
            <person name="Chang Y."/>
            <person name="Letcher P.M."/>
            <person name="Powell M.J."/>
            <person name="Kuo A."/>
            <person name="Labutti K."/>
            <person name="Pangilinan J."/>
            <person name="Andreopoulos W."/>
            <person name="Tritt A."/>
            <person name="Riley R."/>
            <person name="Hundley H."/>
            <person name="Johnson J."/>
            <person name="Lipzen A."/>
            <person name="Barry K."/>
            <person name="Berbee M.L."/>
            <person name="Buchler N.E."/>
            <person name="Grigoriev I.V."/>
            <person name="Spatafora J.W."/>
            <person name="Stajich J.E."/>
            <person name="James T.Y."/>
        </authorList>
    </citation>
    <scope>NUCLEOTIDE SEQUENCE</scope>
    <source>
        <strain evidence="4">AG</strain>
    </source>
</reference>
<dbReference type="InterPro" id="IPR000504">
    <property type="entry name" value="RRM_dom"/>
</dbReference>
<feature type="compositionally biased region" description="Polar residues" evidence="2">
    <location>
        <begin position="16"/>
        <end position="30"/>
    </location>
</feature>
<dbReference type="InterPro" id="IPR012677">
    <property type="entry name" value="Nucleotide-bd_a/b_plait_sf"/>
</dbReference>
<feature type="domain" description="RRM" evidence="3">
    <location>
        <begin position="184"/>
        <end position="252"/>
    </location>
</feature>
<evidence type="ECO:0000313" key="4">
    <source>
        <dbReference type="EMBL" id="KAI8577967.1"/>
    </source>
</evidence>
<feature type="compositionally biased region" description="Basic and acidic residues" evidence="2">
    <location>
        <begin position="251"/>
        <end position="261"/>
    </location>
</feature>
<keyword evidence="1" id="KW-0694">RNA-binding</keyword>
<evidence type="ECO:0000256" key="1">
    <source>
        <dbReference type="PROSITE-ProRule" id="PRU00176"/>
    </source>
</evidence>
<accession>A0AAD5HBF9</accession>
<feature type="compositionally biased region" description="Polar residues" evidence="2">
    <location>
        <begin position="157"/>
        <end position="175"/>
    </location>
</feature>
<feature type="compositionally biased region" description="Basic and acidic residues" evidence="2">
    <location>
        <begin position="299"/>
        <end position="312"/>
    </location>
</feature>
<keyword evidence="5" id="KW-1185">Reference proteome</keyword>
<feature type="compositionally biased region" description="Basic and acidic residues" evidence="2">
    <location>
        <begin position="336"/>
        <end position="351"/>
    </location>
</feature>
<feature type="region of interest" description="Disordered" evidence="2">
    <location>
        <begin position="133"/>
        <end position="178"/>
    </location>
</feature>
<feature type="region of interest" description="Disordered" evidence="2">
    <location>
        <begin position="672"/>
        <end position="717"/>
    </location>
</feature>
<feature type="compositionally biased region" description="Polar residues" evidence="2">
    <location>
        <begin position="675"/>
        <end position="693"/>
    </location>
</feature>
<protein>
    <recommendedName>
        <fullName evidence="3">RRM domain-containing protein</fullName>
    </recommendedName>
</protein>
<sequence>MSSSVVNDFLSALFDNTATSDGDASNSEPTKNLPVDSSAPLANDPSKVKQGDAGIKRQREEDEERKSVTEQPDSKRMAVGSASDAAKAKQQQPSRKTPAPKPQYQPFQQQLLGSTGLSDPYDAYIASQKLLGMKKSSPRAKNSSAIPSDERSESSRNKTVNQNNHLSHTHPVSKTTLDKYPDDARMYIKNLPPTAAYNDIANHFSKYGKIAEVVLKSGNPFVQFETINACRAAVENENGKPFKSVELELSHKRPHNHRYEAPESFNNQRNRRTDNRKANPPGKAYSQNNRPPGQGTYAHSDKPGPHKGEWNHRQPNVHNTRGQGNNNRNNNNNNNYRDDPPYRNRPHDGFDQQRQLGNHRNQHGAPEANRRPAAPPSSQPTPYRQNGSVPRGPKASFWPPQRRYGQAVPVVELIVWDKVPDSFITYIEGRFRASRLQLHTTYLHHNDVDKKTLMQHFVIEGVTAVIMVDRNDEAQGKLYMQVFRRSGTTNDSNVHFDEYAGISVDDAVSVVTRATNNPRSSPSNSMMLTQSYSQATPPQAPAPVVQPVSPNVQQPYQYGYAAPQPQVPATTQPPVAPAVDYNTVAALLGMMQNVAQPTVAANPGVNNAALQLLTSLVNNGATNTNTAPQPPMVAQQYDPDYSQMNYNPQTAAGYNAYSQPSNHQMAYTTAKPATENDNAPNDSRSWQHNNNQYYPEYLDKSSPATKPVAASSQAAPTTTNVGEILARLQILQQQSQQK</sequence>
<dbReference type="GO" id="GO:0003723">
    <property type="term" value="F:RNA binding"/>
    <property type="evidence" value="ECO:0007669"/>
    <property type="project" value="UniProtKB-UniRule"/>
</dbReference>
<name>A0AAD5HBF9_UMBRA</name>
<dbReference type="SUPFAM" id="SSF54928">
    <property type="entry name" value="RNA-binding domain, RBD"/>
    <property type="match status" value="1"/>
</dbReference>
<dbReference type="RefSeq" id="XP_051442971.1">
    <property type="nucleotide sequence ID" value="XM_051590375.1"/>
</dbReference>
<feature type="compositionally biased region" description="Low complexity" evidence="2">
    <location>
        <begin position="325"/>
        <end position="335"/>
    </location>
</feature>
<dbReference type="SMART" id="SM00360">
    <property type="entry name" value="RRM"/>
    <property type="match status" value="1"/>
</dbReference>
<comment type="caution">
    <text evidence="4">The sequence shown here is derived from an EMBL/GenBank/DDBJ whole genome shotgun (WGS) entry which is preliminary data.</text>
</comment>
<evidence type="ECO:0000256" key="2">
    <source>
        <dbReference type="SAM" id="MobiDB-lite"/>
    </source>
</evidence>
<dbReference type="PROSITE" id="PS50102">
    <property type="entry name" value="RRM"/>
    <property type="match status" value="1"/>
</dbReference>
<proteinExistence type="predicted"/>
<feature type="compositionally biased region" description="Polar residues" evidence="2">
    <location>
        <begin position="313"/>
        <end position="324"/>
    </location>
</feature>
<feature type="compositionally biased region" description="Basic and acidic residues" evidence="2">
    <location>
        <begin position="46"/>
        <end position="76"/>
    </location>
</feature>
<evidence type="ECO:0000313" key="5">
    <source>
        <dbReference type="Proteomes" id="UP001206595"/>
    </source>
</evidence>
<dbReference type="Proteomes" id="UP001206595">
    <property type="component" value="Unassembled WGS sequence"/>
</dbReference>
<reference evidence="4" key="2">
    <citation type="journal article" date="2022" name="Proc. Natl. Acad. Sci. U.S.A.">
        <title>Diploid-dominant life cycles characterize the early evolution of Fungi.</title>
        <authorList>
            <person name="Amses K.R."/>
            <person name="Simmons D.R."/>
            <person name="Longcore J.E."/>
            <person name="Mondo S.J."/>
            <person name="Seto K."/>
            <person name="Jeronimo G.H."/>
            <person name="Bonds A.E."/>
            <person name="Quandt C.A."/>
            <person name="Davis W.J."/>
            <person name="Chang Y."/>
            <person name="Federici B.A."/>
            <person name="Kuo A."/>
            <person name="LaButti K."/>
            <person name="Pangilinan J."/>
            <person name="Andreopoulos W."/>
            <person name="Tritt A."/>
            <person name="Riley R."/>
            <person name="Hundley H."/>
            <person name="Johnson J."/>
            <person name="Lipzen A."/>
            <person name="Barry K."/>
            <person name="Lang B.F."/>
            <person name="Cuomo C.A."/>
            <person name="Buchler N.E."/>
            <person name="Grigoriev I.V."/>
            <person name="Spatafora J.W."/>
            <person name="Stajich J.E."/>
            <person name="James T.Y."/>
        </authorList>
    </citation>
    <scope>NUCLEOTIDE SEQUENCE</scope>
    <source>
        <strain evidence="4">AG</strain>
    </source>
</reference>
<dbReference type="AlphaFoldDB" id="A0AAD5HBF9"/>